<name>A0A286T4Z5_9ENTR</name>
<evidence type="ECO:0008006" key="2">
    <source>
        <dbReference type="Google" id="ProtNLM"/>
    </source>
</evidence>
<reference evidence="1" key="1">
    <citation type="journal article" date="2018" name="Antimicrob. Agents Chemother.">
        <title>Molecular Characterization of IMP-1-Producing Enterobacter cloacae Complex Isolates in Tokyo.</title>
        <authorList>
            <person name="Aoki K."/>
            <person name="Harada S."/>
            <person name="Yahara K."/>
            <person name="Ishii Y."/>
            <person name="Motooka D."/>
            <person name="Nakamura S."/>
            <person name="Akeda Y."/>
            <person name="Iida T."/>
            <person name="Tomono K."/>
            <person name="Iwata S."/>
            <person name="Moriya K."/>
            <person name="Tateda K."/>
        </authorList>
    </citation>
    <scope>NUCLEOTIDE SEQUENCE</scope>
    <source>
        <strain evidence="1">TUM10660</strain>
        <plasmid evidence="1">pMTY10660_IncW</plasmid>
    </source>
</reference>
<dbReference type="InterPro" id="IPR054044">
    <property type="entry name" value="PFIN"/>
</dbReference>
<keyword evidence="1" id="KW-0614">Plasmid</keyword>
<accession>A0A286T4Z5</accession>
<gene>
    <name evidence="1" type="ORF">TUM10660_00005</name>
</gene>
<protein>
    <recommendedName>
        <fullName evidence="2">Fertility inhibition factor FiwA</fullName>
    </recommendedName>
</protein>
<dbReference type="EMBL" id="AP018350">
    <property type="protein sequence ID" value="BBA25669.1"/>
    <property type="molecule type" value="Genomic_DNA"/>
</dbReference>
<dbReference type="Pfam" id="PF22162">
    <property type="entry name" value="PFIN"/>
    <property type="match status" value="1"/>
</dbReference>
<dbReference type="CDD" id="cd16389">
    <property type="entry name" value="FIN"/>
    <property type="match status" value="1"/>
</dbReference>
<sequence length="189" mass="21080">MLMLLRRRCRAWLEIRRLDKELAQSSGLPLELPQIVPNAWNEVVWRLPVPNHPDAFMTASNAAQSDFIVYVNGLAFYRAWLALGVEDSQACPLKQDMPKDRKYPSSAAHFAVGIDSPVPLADVSPTMILGHFAVCFTDGMTRSMWLLAHEVAVFPVLSRDEASAVMLAEHVGVAAPIQVSKLREQCRKI</sequence>
<dbReference type="InterPro" id="IPR035615">
    <property type="entry name" value="FiwA/Osa"/>
</dbReference>
<dbReference type="SMR" id="A0A286T4Z5"/>
<organism evidence="1">
    <name type="scientific">Enterobacter hormaechei</name>
    <dbReference type="NCBI Taxonomy" id="158836"/>
    <lineage>
        <taxon>Bacteria</taxon>
        <taxon>Pseudomonadati</taxon>
        <taxon>Pseudomonadota</taxon>
        <taxon>Gammaproteobacteria</taxon>
        <taxon>Enterobacterales</taxon>
        <taxon>Enterobacteriaceae</taxon>
        <taxon>Enterobacter</taxon>
        <taxon>Enterobacter cloacae complex</taxon>
    </lineage>
</organism>
<dbReference type="RefSeq" id="WP_096147824.1">
    <property type="nucleotide sequence ID" value="NZ_AP018350.1"/>
</dbReference>
<dbReference type="AlphaFoldDB" id="A0A286T4Z5"/>
<geneLocation type="plasmid" evidence="1">
    <name>pMTY10660_IncW</name>
</geneLocation>
<proteinExistence type="predicted"/>
<evidence type="ECO:0000313" key="1">
    <source>
        <dbReference type="EMBL" id="BBA25669.1"/>
    </source>
</evidence>